<dbReference type="InterPro" id="IPR036880">
    <property type="entry name" value="Kunitz_BPTI_sf"/>
</dbReference>
<reference evidence="1" key="1">
    <citation type="journal article" date="2015" name="PLoS ONE">
        <title>An Insight into the Sialome of the Lone Star Tick, Amblyomma americanum, with a Glimpse on Its Time Dependent Gene Expression.</title>
        <authorList>
            <person name="Karim S."/>
            <person name="Ribeiro J.M."/>
        </authorList>
    </citation>
    <scope>NUCLEOTIDE SEQUENCE</scope>
    <source>
        <tissue evidence="1">Salivary gland</tissue>
    </source>
</reference>
<sequence length="103" mass="11583">LFIMPGSSKEANVGELQHTTRGCALKNQECCVPPTECRRGAYQGLRWYYALNEDDCTTFRLNANCGQEDKLFANCTACMMHCKGLTLIEAKTRCFENSEEESS</sequence>
<dbReference type="GO" id="GO:0004867">
    <property type="term" value="F:serine-type endopeptidase inhibitor activity"/>
    <property type="evidence" value="ECO:0007669"/>
    <property type="project" value="InterPro"/>
</dbReference>
<protein>
    <recommendedName>
        <fullName evidence="2">Bpti/kunitz family of serine protease inhibitor</fullName>
    </recommendedName>
</protein>
<feature type="non-terminal residue" evidence="1">
    <location>
        <position position="1"/>
    </location>
</feature>
<evidence type="ECO:0008006" key="2">
    <source>
        <dbReference type="Google" id="ProtNLM"/>
    </source>
</evidence>
<dbReference type="EMBL" id="GBZX01002810">
    <property type="protein sequence ID" value="JAG89930.1"/>
    <property type="molecule type" value="mRNA"/>
</dbReference>
<dbReference type="AlphaFoldDB" id="A0A0C9QYT6"/>
<organism evidence="1">
    <name type="scientific">Amblyomma americanum</name>
    <name type="common">Lone star tick</name>
    <dbReference type="NCBI Taxonomy" id="6943"/>
    <lineage>
        <taxon>Eukaryota</taxon>
        <taxon>Metazoa</taxon>
        <taxon>Ecdysozoa</taxon>
        <taxon>Arthropoda</taxon>
        <taxon>Chelicerata</taxon>
        <taxon>Arachnida</taxon>
        <taxon>Acari</taxon>
        <taxon>Parasitiformes</taxon>
        <taxon>Ixodida</taxon>
        <taxon>Ixodoidea</taxon>
        <taxon>Ixodidae</taxon>
        <taxon>Amblyomminae</taxon>
        <taxon>Amblyomma</taxon>
    </lineage>
</organism>
<evidence type="ECO:0000313" key="1">
    <source>
        <dbReference type="EMBL" id="JAG89930.1"/>
    </source>
</evidence>
<accession>A0A0C9QYT6</accession>
<name>A0A0C9QYT6_AMBAM</name>
<dbReference type="SUPFAM" id="SSF57362">
    <property type="entry name" value="BPTI-like"/>
    <property type="match status" value="1"/>
</dbReference>
<proteinExistence type="evidence at transcript level"/>
<dbReference type="Gene3D" id="4.10.410.10">
    <property type="entry name" value="Pancreatic trypsin inhibitor Kunitz domain"/>
    <property type="match status" value="1"/>
</dbReference>